<name>A0ABD1MRC2_9FABA</name>
<gene>
    <name evidence="2" type="ORF">Fmac_012518</name>
</gene>
<comment type="caution">
    <text evidence="2">The sequence shown here is derived from an EMBL/GenBank/DDBJ whole genome shotgun (WGS) entry which is preliminary data.</text>
</comment>
<dbReference type="EMBL" id="JBGMDY010000004">
    <property type="protein sequence ID" value="KAL2338072.1"/>
    <property type="molecule type" value="Genomic_DNA"/>
</dbReference>
<dbReference type="PANTHER" id="PTHR34662:SF3">
    <property type="entry name" value="OS04G0422700 PROTEIN"/>
    <property type="match status" value="1"/>
</dbReference>
<evidence type="ECO:0000313" key="3">
    <source>
        <dbReference type="Proteomes" id="UP001603857"/>
    </source>
</evidence>
<feature type="region of interest" description="Disordered" evidence="1">
    <location>
        <begin position="1"/>
        <end position="42"/>
    </location>
</feature>
<dbReference type="Proteomes" id="UP001603857">
    <property type="component" value="Unassembled WGS sequence"/>
</dbReference>
<proteinExistence type="predicted"/>
<accession>A0ABD1MRC2</accession>
<evidence type="ECO:0000313" key="2">
    <source>
        <dbReference type="EMBL" id="KAL2338072.1"/>
    </source>
</evidence>
<reference evidence="2 3" key="1">
    <citation type="submission" date="2024-08" db="EMBL/GenBank/DDBJ databases">
        <title>Insights into the chromosomal genome structure of Flemingia macrophylla.</title>
        <authorList>
            <person name="Ding Y."/>
            <person name="Zhao Y."/>
            <person name="Bi W."/>
            <person name="Wu M."/>
            <person name="Zhao G."/>
            <person name="Gong Y."/>
            <person name="Li W."/>
            <person name="Zhang P."/>
        </authorList>
    </citation>
    <scope>NUCLEOTIDE SEQUENCE [LARGE SCALE GENOMIC DNA]</scope>
    <source>
        <strain evidence="2">DYQJB</strain>
        <tissue evidence="2">Leaf</tissue>
    </source>
</reference>
<protein>
    <submittedName>
        <fullName evidence="2">Uncharacterized protein</fullName>
    </submittedName>
</protein>
<sequence>MASELSPVATPTPSSGGEVPSSPLFTWPFRPRQGASSPGPALQAQATTLPMTTLLLLDKVGGMLFINSDPGVILPTSEFGVREKWKVISQLPLRDPFSQDTQLGLRDRCGPTRSRKPNCVSCEKGSHSGSCEIYEDNILMSPTQKLAVKSARRSRSHHCVIPFHRTRSWSCETGSAHTGLAGPTVCPMKRDHAVVAARLPCVFSHFSRTRNCETPKHANPTARPIN</sequence>
<evidence type="ECO:0000256" key="1">
    <source>
        <dbReference type="SAM" id="MobiDB-lite"/>
    </source>
</evidence>
<dbReference type="PANTHER" id="PTHR34662">
    <property type="entry name" value="OS04G0422700 PROTEIN"/>
    <property type="match status" value="1"/>
</dbReference>
<organism evidence="2 3">
    <name type="scientific">Flemingia macrophylla</name>
    <dbReference type="NCBI Taxonomy" id="520843"/>
    <lineage>
        <taxon>Eukaryota</taxon>
        <taxon>Viridiplantae</taxon>
        <taxon>Streptophyta</taxon>
        <taxon>Embryophyta</taxon>
        <taxon>Tracheophyta</taxon>
        <taxon>Spermatophyta</taxon>
        <taxon>Magnoliopsida</taxon>
        <taxon>eudicotyledons</taxon>
        <taxon>Gunneridae</taxon>
        <taxon>Pentapetalae</taxon>
        <taxon>rosids</taxon>
        <taxon>fabids</taxon>
        <taxon>Fabales</taxon>
        <taxon>Fabaceae</taxon>
        <taxon>Papilionoideae</taxon>
        <taxon>50 kb inversion clade</taxon>
        <taxon>NPAAA clade</taxon>
        <taxon>indigoferoid/millettioid clade</taxon>
        <taxon>Phaseoleae</taxon>
        <taxon>Flemingia</taxon>
    </lineage>
</organism>
<keyword evidence="3" id="KW-1185">Reference proteome</keyword>
<dbReference type="AlphaFoldDB" id="A0ABD1MRC2"/>